<comment type="caution">
    <text evidence="2">The sequence shown here is derived from an EMBL/GenBank/DDBJ whole genome shotgun (WGS) entry which is preliminary data.</text>
</comment>
<dbReference type="PANTHER" id="PTHR43539">
    <property type="entry name" value="FLAVIN-BINDING MONOOXYGENASE-LIKE PROTEIN (AFU_ORTHOLOGUE AFUA_4G09220)"/>
    <property type="match status" value="1"/>
</dbReference>
<dbReference type="GeneID" id="303303490"/>
<sequence length="372" mass="39703">MIYQSIVIGAGQAGLSAAYQLQRRDLVSGKDFLVLDANAHPGGAWQHRWDSLTLGAAHHIHPLPDFPFEHQDPTRPASEVVSAYYADFEKQMGLAVRHGAAVRSLSHDGSVFTVELTTGETLDALTIINATGTWTNPFWPVYPGIQNFAGPQVHTATYAAPEQFAGQRVLVVGGGASATQFIVQLRAAGIDTLWSTRRAPDWREVGNDPEWGVAVEREVNERTRAGLPPKSVVGTTGLILSDSMKTGINSGALVSRGQISCLGAQSVRFADGTQEKIDAILWATGFRHAHRHLRGLKLHTKDGGIRVLEDSVSAADVPGLYFVGYGASASTIGATRAGRKAALAAVRRLRTVAATAHSSGPESTDRRETASA</sequence>
<dbReference type="SUPFAM" id="SSF51905">
    <property type="entry name" value="FAD/NAD(P)-binding domain"/>
    <property type="match status" value="2"/>
</dbReference>
<dbReference type="InterPro" id="IPR036188">
    <property type="entry name" value="FAD/NAD-bd_sf"/>
</dbReference>
<keyword evidence="3" id="KW-1185">Reference proteome</keyword>
<accession>A0ABQ2DD90</accession>
<gene>
    <name evidence="2" type="ORF">GCM10007173_11060</name>
</gene>
<reference evidence="3" key="1">
    <citation type="journal article" date="2019" name="Int. J. Syst. Evol. Microbiol.">
        <title>The Global Catalogue of Microorganisms (GCM) 10K type strain sequencing project: providing services to taxonomists for standard genome sequencing and annotation.</title>
        <authorList>
            <consortium name="The Broad Institute Genomics Platform"/>
            <consortium name="The Broad Institute Genome Sequencing Center for Infectious Disease"/>
            <person name="Wu L."/>
            <person name="Ma J."/>
        </authorList>
    </citation>
    <scope>NUCLEOTIDE SEQUENCE [LARGE SCALE GENOMIC DNA]</scope>
    <source>
        <strain evidence="3">CGMCC 1.3685</strain>
    </source>
</reference>
<keyword evidence="1" id="KW-0560">Oxidoreductase</keyword>
<protein>
    <submittedName>
        <fullName evidence="2">Oxidoreductase</fullName>
    </submittedName>
</protein>
<evidence type="ECO:0000256" key="1">
    <source>
        <dbReference type="ARBA" id="ARBA00023002"/>
    </source>
</evidence>
<dbReference type="Proteomes" id="UP000606115">
    <property type="component" value="Unassembled WGS sequence"/>
</dbReference>
<dbReference type="Pfam" id="PF13738">
    <property type="entry name" value="Pyr_redox_3"/>
    <property type="match status" value="1"/>
</dbReference>
<dbReference type="InterPro" id="IPR050982">
    <property type="entry name" value="Auxin_biosynth/cation_transpt"/>
</dbReference>
<name>A0ABQ2DD90_9MICC</name>
<dbReference type="PRINTS" id="PR00469">
    <property type="entry name" value="PNDRDTASEII"/>
</dbReference>
<dbReference type="Gene3D" id="3.50.50.60">
    <property type="entry name" value="FAD/NAD(P)-binding domain"/>
    <property type="match status" value="1"/>
</dbReference>
<dbReference type="PANTHER" id="PTHR43539:SF78">
    <property type="entry name" value="FLAVIN-CONTAINING MONOOXYGENASE"/>
    <property type="match status" value="1"/>
</dbReference>
<dbReference type="EMBL" id="BMKX01000002">
    <property type="protein sequence ID" value="GGJ54239.1"/>
    <property type="molecule type" value="Genomic_DNA"/>
</dbReference>
<organism evidence="2 3">
    <name type="scientific">Glutamicibacter ardleyensis</name>
    <dbReference type="NCBI Taxonomy" id="225894"/>
    <lineage>
        <taxon>Bacteria</taxon>
        <taxon>Bacillati</taxon>
        <taxon>Actinomycetota</taxon>
        <taxon>Actinomycetes</taxon>
        <taxon>Micrococcales</taxon>
        <taxon>Micrococcaceae</taxon>
        <taxon>Glutamicibacter</taxon>
    </lineage>
</organism>
<proteinExistence type="predicted"/>
<evidence type="ECO:0000313" key="3">
    <source>
        <dbReference type="Proteomes" id="UP000606115"/>
    </source>
</evidence>
<dbReference type="PRINTS" id="PR00368">
    <property type="entry name" value="FADPNR"/>
</dbReference>
<dbReference type="RefSeq" id="WP_308422399.1">
    <property type="nucleotide sequence ID" value="NZ_BMKX01000002.1"/>
</dbReference>
<evidence type="ECO:0000313" key="2">
    <source>
        <dbReference type="EMBL" id="GGJ54239.1"/>
    </source>
</evidence>